<dbReference type="SUPFAM" id="SSF101148">
    <property type="entry name" value="Plant invertase/pectin methylesterase inhibitor"/>
    <property type="match status" value="1"/>
</dbReference>
<evidence type="ECO:0000256" key="1">
    <source>
        <dbReference type="ARBA" id="ARBA00022729"/>
    </source>
</evidence>
<dbReference type="CDD" id="cd15797">
    <property type="entry name" value="PMEI"/>
    <property type="match status" value="1"/>
</dbReference>
<evidence type="ECO:0000256" key="3">
    <source>
        <dbReference type="ARBA" id="ARBA00038471"/>
    </source>
</evidence>
<proteinExistence type="inferred from homology"/>
<dbReference type="SMART" id="SM00856">
    <property type="entry name" value="PMEI"/>
    <property type="match status" value="1"/>
</dbReference>
<dbReference type="AlphaFoldDB" id="R0GPA1"/>
<organism evidence="6 7">
    <name type="scientific">Capsella rubella</name>
    <dbReference type="NCBI Taxonomy" id="81985"/>
    <lineage>
        <taxon>Eukaryota</taxon>
        <taxon>Viridiplantae</taxon>
        <taxon>Streptophyta</taxon>
        <taxon>Embryophyta</taxon>
        <taxon>Tracheophyta</taxon>
        <taxon>Spermatophyta</taxon>
        <taxon>Magnoliopsida</taxon>
        <taxon>eudicotyledons</taxon>
        <taxon>Gunneridae</taxon>
        <taxon>Pentapetalae</taxon>
        <taxon>rosids</taxon>
        <taxon>malvids</taxon>
        <taxon>Brassicales</taxon>
        <taxon>Brassicaceae</taxon>
        <taxon>Camelineae</taxon>
        <taxon>Capsella</taxon>
    </lineage>
</organism>
<evidence type="ECO:0000256" key="2">
    <source>
        <dbReference type="ARBA" id="ARBA00023157"/>
    </source>
</evidence>
<reference evidence="7" key="1">
    <citation type="journal article" date="2013" name="Nat. Genet.">
        <title>The Capsella rubella genome and the genomic consequences of rapid mating system evolution.</title>
        <authorList>
            <person name="Slotte T."/>
            <person name="Hazzouri K.M."/>
            <person name="Agren J.A."/>
            <person name="Koenig D."/>
            <person name="Maumus F."/>
            <person name="Guo Y.L."/>
            <person name="Steige K."/>
            <person name="Platts A.E."/>
            <person name="Escobar J.S."/>
            <person name="Newman L.K."/>
            <person name="Wang W."/>
            <person name="Mandakova T."/>
            <person name="Vello E."/>
            <person name="Smith L.M."/>
            <person name="Henz S.R."/>
            <person name="Steffen J."/>
            <person name="Takuno S."/>
            <person name="Brandvain Y."/>
            <person name="Coop G."/>
            <person name="Andolfatto P."/>
            <person name="Hu T.T."/>
            <person name="Blanchette M."/>
            <person name="Clark R.M."/>
            <person name="Quesneville H."/>
            <person name="Nordborg M."/>
            <person name="Gaut B.S."/>
            <person name="Lysak M.A."/>
            <person name="Jenkins J."/>
            <person name="Grimwood J."/>
            <person name="Chapman J."/>
            <person name="Prochnik S."/>
            <person name="Shu S."/>
            <person name="Rokhsar D."/>
            <person name="Schmutz J."/>
            <person name="Weigel D."/>
            <person name="Wright S.I."/>
        </authorList>
    </citation>
    <scope>NUCLEOTIDE SEQUENCE [LARGE SCALE GENOMIC DNA]</scope>
    <source>
        <strain evidence="7">cv. Monte Gargano</strain>
    </source>
</reference>
<dbReference type="InterPro" id="IPR006501">
    <property type="entry name" value="Pectinesterase_inhib_dom"/>
</dbReference>
<sequence>MQILPLLRSCFHFVLLLGFVVLASSTRFSSKVTSSQINTICTRSELDASFCFKLLKSSPKIAALDPAGLVKYLVNYDSPKLLDMLKQFQSLFNSTTDRSAKGSYHVCVETFDKATSCRDDAFTDLGYKDYFEFQEDVQCIKDNADECEMELSTFKPNPQLVKQVSNVKKLSHIIMVIVQSFLQK</sequence>
<evidence type="ECO:0000259" key="5">
    <source>
        <dbReference type="SMART" id="SM00856"/>
    </source>
</evidence>
<keyword evidence="7" id="KW-1185">Reference proteome</keyword>
<dbReference type="Gene3D" id="1.20.140.40">
    <property type="entry name" value="Invertase/pectin methylesterase inhibitor family protein"/>
    <property type="match status" value="1"/>
</dbReference>
<gene>
    <name evidence="6" type="ORF">CARUB_v10011967mg</name>
</gene>
<dbReference type="InterPro" id="IPR052421">
    <property type="entry name" value="PCW_Enzyme_Inhibitor"/>
</dbReference>
<keyword evidence="2" id="KW-1015">Disulfide bond</keyword>
<name>R0GPA1_9BRAS</name>
<evidence type="ECO:0000313" key="6">
    <source>
        <dbReference type="EMBL" id="EOA37601.1"/>
    </source>
</evidence>
<dbReference type="NCBIfam" id="TIGR01614">
    <property type="entry name" value="PME_inhib"/>
    <property type="match status" value="1"/>
</dbReference>
<dbReference type="Pfam" id="PF04043">
    <property type="entry name" value="PMEI"/>
    <property type="match status" value="1"/>
</dbReference>
<dbReference type="FunFam" id="1.20.140.40:FF:000008">
    <property type="entry name" value="Invertase/pectin methylesterase inhibitor family protein"/>
    <property type="match status" value="1"/>
</dbReference>
<dbReference type="PANTHER" id="PTHR36710">
    <property type="entry name" value="PECTINESTERASE INHIBITOR-LIKE"/>
    <property type="match status" value="1"/>
</dbReference>
<feature type="chain" id="PRO_5004341351" description="Pectinesterase inhibitor domain-containing protein" evidence="4">
    <location>
        <begin position="26"/>
        <end position="184"/>
    </location>
</feature>
<evidence type="ECO:0000256" key="4">
    <source>
        <dbReference type="SAM" id="SignalP"/>
    </source>
</evidence>
<keyword evidence="1 4" id="KW-0732">Signal</keyword>
<evidence type="ECO:0000313" key="7">
    <source>
        <dbReference type="Proteomes" id="UP000029121"/>
    </source>
</evidence>
<comment type="similarity">
    <text evidence="3">Belongs to the PMEI family.</text>
</comment>
<feature type="signal peptide" evidence="4">
    <location>
        <begin position="1"/>
        <end position="25"/>
    </location>
</feature>
<protein>
    <recommendedName>
        <fullName evidence="5">Pectinesterase inhibitor domain-containing protein</fullName>
    </recommendedName>
</protein>
<accession>R0GPA1</accession>
<dbReference type="InterPro" id="IPR035513">
    <property type="entry name" value="Invertase/methylesterase_inhib"/>
</dbReference>
<feature type="domain" description="Pectinesterase inhibitor" evidence="5">
    <location>
        <begin position="32"/>
        <end position="177"/>
    </location>
</feature>
<dbReference type="GO" id="GO:0046910">
    <property type="term" value="F:pectinesterase inhibitor activity"/>
    <property type="evidence" value="ECO:0007669"/>
    <property type="project" value="InterPro"/>
</dbReference>
<dbReference type="EMBL" id="KB870805">
    <property type="protein sequence ID" value="EOA37601.1"/>
    <property type="molecule type" value="Genomic_DNA"/>
</dbReference>
<dbReference type="PANTHER" id="PTHR36710:SF17">
    <property type="entry name" value="PLANT INVERTASE_PECTIN METHYLESTERASE INHIBITOR SUPERFAMILY PROTEIN"/>
    <property type="match status" value="1"/>
</dbReference>
<dbReference type="InterPro" id="IPR034086">
    <property type="entry name" value="PMEI_plant"/>
</dbReference>
<dbReference type="Proteomes" id="UP000029121">
    <property type="component" value="Unassembled WGS sequence"/>
</dbReference>